<evidence type="ECO:0000313" key="10">
    <source>
        <dbReference type="Proteomes" id="UP000244162"/>
    </source>
</evidence>
<dbReference type="InterPro" id="IPR027417">
    <property type="entry name" value="P-loop_NTPase"/>
</dbReference>
<dbReference type="AlphaFoldDB" id="A0A2T5G3A6"/>
<feature type="binding site" evidence="7">
    <location>
        <position position="260"/>
    </location>
    <ligand>
        <name>Mg(2+)</name>
        <dbReference type="ChEBI" id="CHEBI:18420"/>
    </ligand>
</feature>
<keyword evidence="6 7" id="KW-0342">GTP-binding</keyword>
<dbReference type="GO" id="GO:0046872">
    <property type="term" value="F:metal ion binding"/>
    <property type="evidence" value="ECO:0007669"/>
    <property type="project" value="UniProtKB-KW"/>
</dbReference>
<feature type="binding site" evidence="7">
    <location>
        <position position="256"/>
    </location>
    <ligand>
        <name>K(+)</name>
        <dbReference type="ChEBI" id="CHEBI:29103"/>
    </ligand>
</feature>
<dbReference type="GO" id="GO:0002098">
    <property type="term" value="P:tRNA wobble uridine modification"/>
    <property type="evidence" value="ECO:0007669"/>
    <property type="project" value="TreeGrafter"/>
</dbReference>
<comment type="similarity">
    <text evidence="1 7">Belongs to the TRAFAC class TrmE-Era-EngA-EngB-Septin-like GTPase superfamily. TrmE GTPase family.</text>
</comment>
<feature type="binding site" evidence="7">
    <location>
        <position position="90"/>
    </location>
    <ligand>
        <name>(6S)-5-formyl-5,6,7,8-tetrahydrofolate</name>
        <dbReference type="ChEBI" id="CHEBI:57457"/>
    </ligand>
</feature>
<evidence type="ECO:0000259" key="8">
    <source>
        <dbReference type="PROSITE" id="PS51709"/>
    </source>
</evidence>
<feature type="binding site" evidence="7">
    <location>
        <begin position="347"/>
        <end position="349"/>
    </location>
    <ligand>
        <name>GTP</name>
        <dbReference type="ChEBI" id="CHEBI:37565"/>
    </ligand>
</feature>
<organism evidence="9 10">
    <name type="scientific">Sphingomonas oleivorans</name>
    <dbReference type="NCBI Taxonomy" id="1735121"/>
    <lineage>
        <taxon>Bacteria</taxon>
        <taxon>Pseudomonadati</taxon>
        <taxon>Pseudomonadota</taxon>
        <taxon>Alphaproteobacteria</taxon>
        <taxon>Sphingomonadales</taxon>
        <taxon>Sphingomonadaceae</taxon>
        <taxon>Sphingomonas</taxon>
    </lineage>
</organism>
<feature type="binding site" evidence="7">
    <location>
        <begin position="279"/>
        <end position="282"/>
    </location>
    <ligand>
        <name>GTP</name>
        <dbReference type="ChEBI" id="CHEBI:37565"/>
    </ligand>
</feature>
<dbReference type="GO" id="GO:0005525">
    <property type="term" value="F:GTP binding"/>
    <property type="evidence" value="ECO:0007669"/>
    <property type="project" value="UniProtKB-UniRule"/>
</dbReference>
<dbReference type="Gene3D" id="3.40.50.300">
    <property type="entry name" value="P-loop containing nucleotide triphosphate hydrolases"/>
    <property type="match status" value="1"/>
</dbReference>
<feature type="binding site" evidence="7">
    <location>
        <begin position="254"/>
        <end position="260"/>
    </location>
    <ligand>
        <name>GTP</name>
        <dbReference type="ChEBI" id="CHEBI:37565"/>
    </ligand>
</feature>
<reference evidence="9 10" key="1">
    <citation type="submission" date="2017-09" db="EMBL/GenBank/DDBJ databases">
        <title>Sphingomonas panjinensis sp.nov., isolated from oil-contaminated soil.</title>
        <authorList>
            <person name="Wang L."/>
            <person name="Chen L."/>
        </authorList>
    </citation>
    <scope>NUCLEOTIDE SEQUENCE [LARGE SCALE GENOMIC DNA]</scope>
    <source>
        <strain evidence="9 10">FW-11</strain>
    </source>
</reference>
<feature type="binding site" evidence="7">
    <location>
        <position position="259"/>
    </location>
    <ligand>
        <name>K(+)</name>
        <dbReference type="ChEBI" id="CHEBI:29103"/>
    </ligand>
</feature>
<evidence type="ECO:0000256" key="3">
    <source>
        <dbReference type="ARBA" id="ARBA00022741"/>
    </source>
</evidence>
<comment type="subunit">
    <text evidence="7">Homodimer. Heterotetramer of two MnmE and two MnmG subunits.</text>
</comment>
<feature type="binding site" evidence="7">
    <location>
        <position position="235"/>
    </location>
    <ligand>
        <name>K(+)</name>
        <dbReference type="ChEBI" id="CHEBI:29103"/>
    </ligand>
</feature>
<dbReference type="GO" id="GO:0005737">
    <property type="term" value="C:cytoplasm"/>
    <property type="evidence" value="ECO:0007669"/>
    <property type="project" value="UniProtKB-SubCell"/>
</dbReference>
<keyword evidence="7" id="KW-0479">Metal-binding</keyword>
<dbReference type="HAMAP" id="MF_00379">
    <property type="entry name" value="GTPase_MnmE"/>
    <property type="match status" value="1"/>
</dbReference>
<dbReference type="OrthoDB" id="9805918at2"/>
<dbReference type="InterPro" id="IPR006073">
    <property type="entry name" value="GTP-bd"/>
</dbReference>
<dbReference type="CDD" id="cd04164">
    <property type="entry name" value="trmE"/>
    <property type="match status" value="1"/>
</dbReference>
<dbReference type="Pfam" id="PF10396">
    <property type="entry name" value="TrmE_N"/>
    <property type="match status" value="1"/>
</dbReference>
<dbReference type="Gene3D" id="3.30.1360.120">
    <property type="entry name" value="Probable tRNA modification gtpase trme, domain 1"/>
    <property type="match status" value="1"/>
</dbReference>
<evidence type="ECO:0000256" key="6">
    <source>
        <dbReference type="ARBA" id="ARBA00023134"/>
    </source>
</evidence>
<comment type="cofactor">
    <cofactor evidence="7">
        <name>K(+)</name>
        <dbReference type="ChEBI" id="CHEBI:29103"/>
    </cofactor>
    <text evidence="7">Binds 1 potassium ion per subunit.</text>
</comment>
<feature type="binding site" evidence="7">
    <location>
        <position position="254"/>
    </location>
    <ligand>
        <name>K(+)</name>
        <dbReference type="ChEBI" id="CHEBI:29103"/>
    </ligand>
</feature>
<keyword evidence="7" id="KW-0963">Cytoplasm</keyword>
<dbReference type="Pfam" id="PF12631">
    <property type="entry name" value="MnmE_helical"/>
    <property type="match status" value="1"/>
</dbReference>
<feature type="binding site" evidence="7">
    <location>
        <position position="130"/>
    </location>
    <ligand>
        <name>(6S)-5-formyl-5,6,7,8-tetrahydrofolate</name>
        <dbReference type="ChEBI" id="CHEBI:57457"/>
    </ligand>
</feature>
<comment type="caution">
    <text evidence="7">Lacks conserved residue(s) required for the propagation of feature annotation.</text>
</comment>
<evidence type="ECO:0000313" key="9">
    <source>
        <dbReference type="EMBL" id="PTQ13610.1"/>
    </source>
</evidence>
<dbReference type="PANTHER" id="PTHR42714:SF2">
    <property type="entry name" value="TRNA MODIFICATION GTPASE GTPBP3, MITOCHONDRIAL"/>
    <property type="match status" value="1"/>
</dbReference>
<evidence type="ECO:0000256" key="1">
    <source>
        <dbReference type="ARBA" id="ARBA00011043"/>
    </source>
</evidence>
<sequence>MKRSAPGGFGDAGDTIFALSSGQPPAAVAIVRISGAAASDALAALAGRVPPPRRASLARLRDPADGALLDQALILWFPGPATATGEDLAELHLHGGRSVVAAVLAALGRLEGLRPAVAGEFTRRAFANGRIDLAEAEGLADLLAAETETQRRNALALAEGGLSRAVEGWRMRLLDASARIEAMLDFADEDDVREEEDMVRRTILDLAEELAGRLAQPPAERLRDGIRVVLAGSPNAGKSTLFNALVEREAAITSPIAGTTRDIIEAPVAIGGTAFLLIDTAGLREGEEEIERIGVDRARAALLSADILLWLDDPQACPDRGRAIIVHPRADEPGREGAPAGADISVSARSGMGMTRLGEMLRERAAALLPREDMVALNRRQREALAECVEALALLRGTEDMILWGEALRLARSALDRLTGRAGVEDMLDRLFGAFCIGK</sequence>
<dbReference type="SUPFAM" id="SSF52540">
    <property type="entry name" value="P-loop containing nucleoside triphosphate hydrolases"/>
    <property type="match status" value="1"/>
</dbReference>
<keyword evidence="3 7" id="KW-0547">Nucleotide-binding</keyword>
<dbReference type="InterPro" id="IPR025867">
    <property type="entry name" value="MnmE_helical"/>
</dbReference>
<dbReference type="SUPFAM" id="SSF116878">
    <property type="entry name" value="TrmE connector domain"/>
    <property type="match status" value="1"/>
</dbReference>
<dbReference type="EMBL" id="NWBU01000004">
    <property type="protein sequence ID" value="PTQ13610.1"/>
    <property type="molecule type" value="Genomic_DNA"/>
</dbReference>
<dbReference type="FunFam" id="3.30.1360.120:FF:000007">
    <property type="entry name" value="tRNA modification GTPase GTPBP3, mitochondrial"/>
    <property type="match status" value="1"/>
</dbReference>
<comment type="subcellular location">
    <subcellularLocation>
        <location evidence="7">Cytoplasm</location>
    </subcellularLocation>
</comment>
<dbReference type="Gene3D" id="1.20.120.430">
    <property type="entry name" value="tRNA modification GTPase MnmE domain 2"/>
    <property type="match status" value="1"/>
</dbReference>
<dbReference type="SUPFAM" id="SSF103025">
    <property type="entry name" value="Folate-binding domain"/>
    <property type="match status" value="1"/>
</dbReference>
<evidence type="ECO:0000256" key="5">
    <source>
        <dbReference type="ARBA" id="ARBA00022958"/>
    </source>
</evidence>
<dbReference type="NCBIfam" id="TIGR00231">
    <property type="entry name" value="small_GTP"/>
    <property type="match status" value="1"/>
</dbReference>
<feature type="binding site" evidence="7">
    <location>
        <position position="32"/>
    </location>
    <ligand>
        <name>(6S)-5-formyl-5,6,7,8-tetrahydrofolate</name>
        <dbReference type="ChEBI" id="CHEBI:57457"/>
    </ligand>
</feature>
<feature type="binding site" evidence="7">
    <location>
        <position position="239"/>
    </location>
    <ligand>
        <name>Mg(2+)</name>
        <dbReference type="ChEBI" id="CHEBI:18420"/>
    </ligand>
</feature>
<name>A0A2T5G3A6_9SPHN</name>
<dbReference type="PANTHER" id="PTHR42714">
    <property type="entry name" value="TRNA MODIFICATION GTPASE GTPBP3"/>
    <property type="match status" value="1"/>
</dbReference>
<dbReference type="PRINTS" id="PR00326">
    <property type="entry name" value="GTP1OBG"/>
</dbReference>
<protein>
    <recommendedName>
        <fullName evidence="7">tRNA modification GTPase MnmE</fullName>
        <ecNumber evidence="7">3.6.-.-</ecNumber>
    </recommendedName>
</protein>
<gene>
    <name evidence="7" type="primary">mnmE</name>
    <name evidence="7" type="synonym">trmE</name>
    <name evidence="9" type="ORF">CLG96_04800</name>
</gene>
<evidence type="ECO:0000256" key="7">
    <source>
        <dbReference type="HAMAP-Rule" id="MF_00379"/>
    </source>
</evidence>
<dbReference type="GO" id="GO:0003924">
    <property type="term" value="F:GTPase activity"/>
    <property type="evidence" value="ECO:0007669"/>
    <property type="project" value="UniProtKB-UniRule"/>
</dbReference>
<evidence type="ECO:0000256" key="2">
    <source>
        <dbReference type="ARBA" id="ARBA00022694"/>
    </source>
</evidence>
<keyword evidence="4 7" id="KW-0378">Hydrolase</keyword>
<keyword evidence="2 7" id="KW-0819">tRNA processing</keyword>
<dbReference type="InterPro" id="IPR027266">
    <property type="entry name" value="TrmE/GcvT-like"/>
</dbReference>
<feature type="binding site" evidence="7">
    <location>
        <position position="439"/>
    </location>
    <ligand>
        <name>(6S)-5-formyl-5,6,7,8-tetrahydrofolate</name>
        <dbReference type="ChEBI" id="CHEBI:57457"/>
    </ligand>
</feature>
<feature type="binding site" evidence="7">
    <location>
        <begin position="235"/>
        <end position="240"/>
    </location>
    <ligand>
        <name>GTP</name>
        <dbReference type="ChEBI" id="CHEBI:37565"/>
    </ligand>
</feature>
<dbReference type="GO" id="GO:0030488">
    <property type="term" value="P:tRNA methylation"/>
    <property type="evidence" value="ECO:0007669"/>
    <property type="project" value="TreeGrafter"/>
</dbReference>
<comment type="function">
    <text evidence="7">Exhibits a very high intrinsic GTPase hydrolysis rate. Involved in the addition of a carboxymethylaminomethyl (cmnm) group at the wobble position (U34) of certain tRNAs, forming tRNA-cmnm(5)s(2)U34.</text>
</comment>
<dbReference type="InterPro" id="IPR004520">
    <property type="entry name" value="GTPase_MnmE"/>
</dbReference>
<dbReference type="Proteomes" id="UP000244162">
    <property type="component" value="Unassembled WGS sequence"/>
</dbReference>
<dbReference type="CDD" id="cd14858">
    <property type="entry name" value="TrmE_N"/>
    <property type="match status" value="1"/>
</dbReference>
<comment type="caution">
    <text evidence="9">The sequence shown here is derived from an EMBL/GenBank/DDBJ whole genome shotgun (WGS) entry which is preliminary data.</text>
</comment>
<keyword evidence="7" id="KW-0460">Magnesium</keyword>
<dbReference type="PROSITE" id="PS51709">
    <property type="entry name" value="G_TRME"/>
    <property type="match status" value="1"/>
</dbReference>
<accession>A0A2T5G3A6</accession>
<keyword evidence="10" id="KW-1185">Reference proteome</keyword>
<feature type="domain" description="TrmE-type G" evidence="8">
    <location>
        <begin position="225"/>
        <end position="366"/>
    </location>
</feature>
<dbReference type="Pfam" id="PF01926">
    <property type="entry name" value="MMR_HSR1"/>
    <property type="match status" value="1"/>
</dbReference>
<dbReference type="InterPro" id="IPR018948">
    <property type="entry name" value="GTP-bd_TrmE_N"/>
</dbReference>
<proteinExistence type="inferred from homology"/>
<evidence type="ECO:0000256" key="4">
    <source>
        <dbReference type="ARBA" id="ARBA00022801"/>
    </source>
</evidence>
<dbReference type="InterPro" id="IPR005225">
    <property type="entry name" value="Small_GTP-bd"/>
</dbReference>
<dbReference type="InterPro" id="IPR027368">
    <property type="entry name" value="MnmE_dom2"/>
</dbReference>
<dbReference type="EC" id="3.6.-.-" evidence="7"/>
<dbReference type="NCBIfam" id="NF003661">
    <property type="entry name" value="PRK05291.1-3"/>
    <property type="match status" value="1"/>
</dbReference>
<dbReference type="InterPro" id="IPR031168">
    <property type="entry name" value="G_TrmE"/>
</dbReference>
<keyword evidence="5 7" id="KW-0630">Potassium</keyword>